<dbReference type="EMBL" id="REGN01001483">
    <property type="protein sequence ID" value="RNA34425.1"/>
    <property type="molecule type" value="Genomic_DNA"/>
</dbReference>
<proteinExistence type="predicted"/>
<reference evidence="1 2" key="1">
    <citation type="journal article" date="2018" name="Sci. Rep.">
        <title>Genomic signatures of local adaptation to the degree of environmental predictability in rotifers.</title>
        <authorList>
            <person name="Franch-Gras L."/>
            <person name="Hahn C."/>
            <person name="Garcia-Roger E.M."/>
            <person name="Carmona M.J."/>
            <person name="Serra M."/>
            <person name="Gomez A."/>
        </authorList>
    </citation>
    <scope>NUCLEOTIDE SEQUENCE [LARGE SCALE GENOMIC DNA]</scope>
    <source>
        <strain evidence="1">HYR1</strain>
    </source>
</reference>
<sequence length="265" mass="28718">MCSSASCLRNVTVLSYNRSPSHTKLPIEYFMYLSSLTSPESVIVTFIFGVTTVTIAEHVGHIAFLVDAASTLGNAVLAAAPVIHGLVGATDPPAERLARLNGGGRVHNVRRVGARRLVALDHYFAVAVVVHLGNVHVFHLRAEFARDLERTDGTRAVHVYGERQIGVVRVDPLLHPRHLVVETRERMLAGVAHGTAVAGPRTIAPKVVPRLKTGGAVLTRIGRAFVQYFARVDKNAYADHVVVSAGQGTVFERADVLRRYLSTVV</sequence>
<evidence type="ECO:0000313" key="2">
    <source>
        <dbReference type="Proteomes" id="UP000276133"/>
    </source>
</evidence>
<comment type="caution">
    <text evidence="1">The sequence shown here is derived from an EMBL/GenBank/DDBJ whole genome shotgun (WGS) entry which is preliminary data.</text>
</comment>
<organism evidence="1 2">
    <name type="scientific">Brachionus plicatilis</name>
    <name type="common">Marine rotifer</name>
    <name type="synonym">Brachionus muelleri</name>
    <dbReference type="NCBI Taxonomy" id="10195"/>
    <lineage>
        <taxon>Eukaryota</taxon>
        <taxon>Metazoa</taxon>
        <taxon>Spiralia</taxon>
        <taxon>Gnathifera</taxon>
        <taxon>Rotifera</taxon>
        <taxon>Eurotatoria</taxon>
        <taxon>Monogononta</taxon>
        <taxon>Pseudotrocha</taxon>
        <taxon>Ploima</taxon>
        <taxon>Brachionidae</taxon>
        <taxon>Brachionus</taxon>
    </lineage>
</organism>
<keyword evidence="2" id="KW-1185">Reference proteome</keyword>
<gene>
    <name evidence="1" type="ORF">BpHYR1_000893</name>
</gene>
<evidence type="ECO:0000313" key="1">
    <source>
        <dbReference type="EMBL" id="RNA34425.1"/>
    </source>
</evidence>
<protein>
    <submittedName>
        <fullName evidence="1">Uncharacterized protein</fullName>
    </submittedName>
</protein>
<name>A0A3M7SFH0_BRAPC</name>
<dbReference type="Proteomes" id="UP000276133">
    <property type="component" value="Unassembled WGS sequence"/>
</dbReference>
<dbReference type="AlphaFoldDB" id="A0A3M7SFH0"/>
<accession>A0A3M7SFH0</accession>